<proteinExistence type="predicted"/>
<protein>
    <submittedName>
        <fullName evidence="1">Uncharacterized protein</fullName>
    </submittedName>
</protein>
<evidence type="ECO:0000313" key="1">
    <source>
        <dbReference type="EMBL" id="EKD30120.1"/>
    </source>
</evidence>
<reference evidence="1" key="1">
    <citation type="journal article" date="2012" name="Science">
        <title>Fermentation, hydrogen, and sulfur metabolism in multiple uncultivated bacterial phyla.</title>
        <authorList>
            <person name="Wrighton K.C."/>
            <person name="Thomas B.C."/>
            <person name="Sharon I."/>
            <person name="Miller C.S."/>
            <person name="Castelle C.J."/>
            <person name="VerBerkmoes N.C."/>
            <person name="Wilkins M.J."/>
            <person name="Hettich R.L."/>
            <person name="Lipton M.S."/>
            <person name="Williams K.H."/>
            <person name="Long P.E."/>
            <person name="Banfield J.F."/>
        </authorList>
    </citation>
    <scope>NUCLEOTIDE SEQUENCE [LARGE SCALE GENOMIC DNA]</scope>
</reference>
<name>K1XIH1_9BACT</name>
<accession>K1XIH1</accession>
<dbReference type="AlphaFoldDB" id="K1XIH1"/>
<gene>
    <name evidence="1" type="ORF">ACD_78C00150G0003</name>
</gene>
<sequence>MISIIIVSDSSAHFREPVEEYLRRLKGIVEVKVIKPEKSENSALIRQKESQRIRELLEKQRGLVVY</sequence>
<dbReference type="Gene3D" id="3.40.1280.10">
    <property type="match status" value="1"/>
</dbReference>
<feature type="non-terminal residue" evidence="1">
    <location>
        <position position="66"/>
    </location>
</feature>
<comment type="caution">
    <text evidence="1">The sequence shown here is derived from an EMBL/GenBank/DDBJ whole genome shotgun (WGS) entry which is preliminary data.</text>
</comment>
<dbReference type="InterPro" id="IPR029026">
    <property type="entry name" value="tRNA_m1G_MTases_N"/>
</dbReference>
<organism evidence="1">
    <name type="scientific">uncultured bacterium</name>
    <name type="common">gcode 4</name>
    <dbReference type="NCBI Taxonomy" id="1234023"/>
    <lineage>
        <taxon>Bacteria</taxon>
        <taxon>environmental samples</taxon>
    </lineage>
</organism>
<dbReference type="EMBL" id="AMFJ01034150">
    <property type="protein sequence ID" value="EKD30120.1"/>
    <property type="molecule type" value="Genomic_DNA"/>
</dbReference>